<name>A0ABS9NNJ9_9NEIS</name>
<organism evidence="2 3">
    <name type="scientific">Kingella pumchi</name>
    <dbReference type="NCBI Taxonomy" id="2779506"/>
    <lineage>
        <taxon>Bacteria</taxon>
        <taxon>Pseudomonadati</taxon>
        <taxon>Pseudomonadota</taxon>
        <taxon>Betaproteobacteria</taxon>
        <taxon>Neisseriales</taxon>
        <taxon>Neisseriaceae</taxon>
        <taxon>Kingella</taxon>
    </lineage>
</organism>
<evidence type="ECO:0000256" key="1">
    <source>
        <dbReference type="SAM" id="MobiDB-lite"/>
    </source>
</evidence>
<evidence type="ECO:0000313" key="3">
    <source>
        <dbReference type="Proteomes" id="UP001298424"/>
    </source>
</evidence>
<gene>
    <name evidence="2" type="ORF">MB824_07580</name>
</gene>
<feature type="region of interest" description="Disordered" evidence="1">
    <location>
        <begin position="21"/>
        <end position="50"/>
    </location>
</feature>
<evidence type="ECO:0000313" key="2">
    <source>
        <dbReference type="EMBL" id="MCG6504354.1"/>
    </source>
</evidence>
<accession>A0ABS9NNJ9</accession>
<dbReference type="Proteomes" id="UP001298424">
    <property type="component" value="Unassembled WGS sequence"/>
</dbReference>
<dbReference type="EMBL" id="JAKOOW010000026">
    <property type="protein sequence ID" value="MCG6504354.1"/>
    <property type="molecule type" value="Genomic_DNA"/>
</dbReference>
<sequence>MPSLASQVRYATPAQAGILFEDKRPTVSQTMPKLRQDSRLRGNDGTNGAA</sequence>
<dbReference type="RefSeq" id="WP_238747751.1">
    <property type="nucleotide sequence ID" value="NZ_JAKOOW010000026.1"/>
</dbReference>
<proteinExistence type="predicted"/>
<reference evidence="2 3" key="1">
    <citation type="submission" date="2022-02" db="EMBL/GenBank/DDBJ databases">
        <title>Genome sequence data of Kingella unionensis sp. nov. strain CICC 24913 (CCUG 75125).</title>
        <authorList>
            <person name="Xiao M."/>
        </authorList>
    </citation>
    <scope>NUCLEOTIDE SEQUENCE [LARGE SCALE GENOMIC DNA]</scope>
    <source>
        <strain evidence="2 3">CICC 24913</strain>
    </source>
</reference>
<keyword evidence="3" id="KW-1185">Reference proteome</keyword>
<comment type="caution">
    <text evidence="2">The sequence shown here is derived from an EMBL/GenBank/DDBJ whole genome shotgun (WGS) entry which is preliminary data.</text>
</comment>
<protein>
    <submittedName>
        <fullName evidence="2">Uncharacterized protein</fullName>
    </submittedName>
</protein>